<evidence type="ECO:0000256" key="1">
    <source>
        <dbReference type="SAM" id="MobiDB-lite"/>
    </source>
</evidence>
<feature type="compositionally biased region" description="Basic and acidic residues" evidence="1">
    <location>
        <begin position="15"/>
        <end position="40"/>
    </location>
</feature>
<keyword evidence="3" id="KW-1185">Reference proteome</keyword>
<accession>A0AA38VMU9</accession>
<proteinExistence type="predicted"/>
<comment type="caution">
    <text evidence="2">The sequence shown here is derived from an EMBL/GenBank/DDBJ whole genome shotgun (WGS) entry which is preliminary data.</text>
</comment>
<organism evidence="2 3">
    <name type="scientific">Pleurostoma richardsiae</name>
    <dbReference type="NCBI Taxonomy" id="41990"/>
    <lineage>
        <taxon>Eukaryota</taxon>
        <taxon>Fungi</taxon>
        <taxon>Dikarya</taxon>
        <taxon>Ascomycota</taxon>
        <taxon>Pezizomycotina</taxon>
        <taxon>Sordariomycetes</taxon>
        <taxon>Sordariomycetidae</taxon>
        <taxon>Calosphaeriales</taxon>
        <taxon>Pleurostomataceae</taxon>
        <taxon>Pleurostoma</taxon>
    </lineage>
</organism>
<feature type="compositionally biased region" description="Basic and acidic residues" evidence="1">
    <location>
        <begin position="300"/>
        <end position="309"/>
    </location>
</feature>
<dbReference type="Proteomes" id="UP001174694">
    <property type="component" value="Unassembled WGS sequence"/>
</dbReference>
<protein>
    <submittedName>
        <fullName evidence="2">Autophagy-related protein 6</fullName>
    </submittedName>
</protein>
<evidence type="ECO:0000313" key="3">
    <source>
        <dbReference type="Proteomes" id="UP001174694"/>
    </source>
</evidence>
<feature type="region of interest" description="Disordered" evidence="1">
    <location>
        <begin position="300"/>
        <end position="329"/>
    </location>
</feature>
<feature type="compositionally biased region" description="Low complexity" evidence="1">
    <location>
        <begin position="54"/>
        <end position="68"/>
    </location>
</feature>
<dbReference type="AlphaFoldDB" id="A0AA38VMU9"/>
<sequence length="329" mass="37286">MGWLDGLFGSSSEQDPLRKLDPKLREFLEKESPVKFRPSSDEQQVAEPRAQARPQQPGTTGPPAAAAADGKSTEGPAPLPSESLYQDGRYAHLWKSYRPLAAVEAETKTDHERLMDVLEGYKERKASIGRAALENCALEQVDWSNCMRSGDMVARMTMCRAEVKKFERCYMVQSRLLKALGYLSTHDRPPQVDEDIQMHADTLYQKMMEQEAAIEAAKAEGKPIPKFEPLFRRQNQQQQLAQGVVATEADDELAVLNPEAQKQWRQRLEKLPEADRETEEEAMRGELRAKVEVASKIEEFRQGKEEERKARKTQGSETITDKISSFFGK</sequence>
<name>A0AA38VMU9_9PEZI</name>
<reference evidence="2" key="1">
    <citation type="submission" date="2022-07" db="EMBL/GenBank/DDBJ databases">
        <title>Fungi with potential for degradation of polypropylene.</title>
        <authorList>
            <person name="Gostincar C."/>
        </authorList>
    </citation>
    <scope>NUCLEOTIDE SEQUENCE</scope>
    <source>
        <strain evidence="2">EXF-13308</strain>
    </source>
</reference>
<feature type="compositionally biased region" description="Polar residues" evidence="1">
    <location>
        <begin position="313"/>
        <end position="323"/>
    </location>
</feature>
<feature type="region of interest" description="Disordered" evidence="1">
    <location>
        <begin position="1"/>
        <end position="84"/>
    </location>
</feature>
<dbReference type="EMBL" id="JANBVO010000005">
    <property type="protein sequence ID" value="KAJ9151919.1"/>
    <property type="molecule type" value="Genomic_DNA"/>
</dbReference>
<gene>
    <name evidence="2" type="ORF">NKR23_g2604</name>
</gene>
<evidence type="ECO:0000313" key="2">
    <source>
        <dbReference type="EMBL" id="KAJ9151919.1"/>
    </source>
</evidence>